<dbReference type="SMART" id="SM00342">
    <property type="entry name" value="HTH_ARAC"/>
    <property type="match status" value="1"/>
</dbReference>
<dbReference type="PROSITE" id="PS00041">
    <property type="entry name" value="HTH_ARAC_FAMILY_1"/>
    <property type="match status" value="1"/>
</dbReference>
<keyword evidence="6" id="KW-0597">Phosphoprotein</keyword>
<dbReference type="Pfam" id="PF12833">
    <property type="entry name" value="HTH_18"/>
    <property type="match status" value="1"/>
</dbReference>
<comment type="function">
    <text evidence="5">May play the central regulatory role in sporulation. It may be an element of the effector pathway responsible for the activation of sporulation genes in response to nutritional stress. Spo0A may act in concert with spo0H (a sigma factor) to control the expression of some genes that are critical to the sporulation process.</text>
</comment>
<dbReference type="Proteomes" id="UP000216411">
    <property type="component" value="Unassembled WGS sequence"/>
</dbReference>
<dbReference type="AlphaFoldDB" id="A0A371JAS8"/>
<evidence type="ECO:0000256" key="2">
    <source>
        <dbReference type="ARBA" id="ARBA00023015"/>
    </source>
</evidence>
<dbReference type="Pfam" id="PF00072">
    <property type="entry name" value="Response_reg"/>
    <property type="match status" value="1"/>
</dbReference>
<dbReference type="PANTHER" id="PTHR43280:SF34">
    <property type="entry name" value="ARAC-FAMILY TRANSCRIPTIONAL REGULATOR"/>
    <property type="match status" value="1"/>
</dbReference>
<protein>
    <recommendedName>
        <fullName evidence="1">Stage 0 sporulation protein A homolog</fullName>
    </recommendedName>
</protein>
<dbReference type="PROSITE" id="PS01124">
    <property type="entry name" value="HTH_ARAC_FAMILY_2"/>
    <property type="match status" value="1"/>
</dbReference>
<evidence type="ECO:0000259" key="8">
    <source>
        <dbReference type="PROSITE" id="PS50110"/>
    </source>
</evidence>
<keyword evidence="2" id="KW-0805">Transcription regulation</keyword>
<evidence type="ECO:0000256" key="4">
    <source>
        <dbReference type="ARBA" id="ARBA00023163"/>
    </source>
</evidence>
<feature type="modified residue" description="4-aspartylphosphate" evidence="6">
    <location>
        <position position="56"/>
    </location>
</feature>
<evidence type="ECO:0000259" key="7">
    <source>
        <dbReference type="PROSITE" id="PS01124"/>
    </source>
</evidence>
<feature type="domain" description="Response regulatory" evidence="8">
    <location>
        <begin position="4"/>
        <end position="121"/>
    </location>
</feature>
<dbReference type="SMART" id="SM00448">
    <property type="entry name" value="REC"/>
    <property type="match status" value="1"/>
</dbReference>
<dbReference type="GO" id="GO:0043565">
    <property type="term" value="F:sequence-specific DNA binding"/>
    <property type="evidence" value="ECO:0007669"/>
    <property type="project" value="InterPro"/>
</dbReference>
<feature type="domain" description="HTH araC/xylS-type" evidence="7">
    <location>
        <begin position="428"/>
        <end position="526"/>
    </location>
</feature>
<dbReference type="InterPro" id="IPR011006">
    <property type="entry name" value="CheY-like_superfamily"/>
</dbReference>
<dbReference type="InterPro" id="IPR001789">
    <property type="entry name" value="Sig_transdc_resp-reg_receiver"/>
</dbReference>
<dbReference type="Gene3D" id="3.40.50.2300">
    <property type="match status" value="1"/>
</dbReference>
<dbReference type="Gene3D" id="1.10.10.60">
    <property type="entry name" value="Homeodomain-like"/>
    <property type="match status" value="2"/>
</dbReference>
<evidence type="ECO:0000313" key="10">
    <source>
        <dbReference type="Proteomes" id="UP000216411"/>
    </source>
</evidence>
<dbReference type="GO" id="GO:0000160">
    <property type="term" value="P:phosphorelay signal transduction system"/>
    <property type="evidence" value="ECO:0007669"/>
    <property type="project" value="InterPro"/>
</dbReference>
<organism evidence="9 10">
    <name type="scientific">Lachnotalea glycerini</name>
    <dbReference type="NCBI Taxonomy" id="1763509"/>
    <lineage>
        <taxon>Bacteria</taxon>
        <taxon>Bacillati</taxon>
        <taxon>Bacillota</taxon>
        <taxon>Clostridia</taxon>
        <taxon>Lachnospirales</taxon>
        <taxon>Lachnospiraceae</taxon>
        <taxon>Lachnotalea</taxon>
    </lineage>
</organism>
<dbReference type="PANTHER" id="PTHR43280">
    <property type="entry name" value="ARAC-FAMILY TRANSCRIPTIONAL REGULATOR"/>
    <property type="match status" value="1"/>
</dbReference>
<dbReference type="SUPFAM" id="SSF52172">
    <property type="entry name" value="CheY-like"/>
    <property type="match status" value="1"/>
</dbReference>
<reference evidence="9 10" key="1">
    <citation type="journal article" date="2017" name="Genome Announc.">
        <title>Draft Genome Sequence of a Sporulating and Motile Strain of Lachnotalea glycerini Isolated from Water in Quebec City, Canada.</title>
        <authorList>
            <person name="Maheux A.F."/>
            <person name="Boudreau D.K."/>
            <person name="Berube E."/>
            <person name="Boissinot M."/>
            <person name="Raymond F."/>
            <person name="Brodeur S."/>
            <person name="Corbeil J."/>
            <person name="Isabel S."/>
            <person name="Omar R.F."/>
            <person name="Bergeron M.G."/>
        </authorList>
    </citation>
    <scope>NUCLEOTIDE SEQUENCE [LARGE SCALE GENOMIC DNA]</scope>
    <source>
        <strain evidence="9 10">CCRI-19302</strain>
    </source>
</reference>
<dbReference type="OrthoDB" id="9794370at2"/>
<keyword evidence="4" id="KW-0804">Transcription</keyword>
<dbReference type="GO" id="GO:0003700">
    <property type="term" value="F:DNA-binding transcription factor activity"/>
    <property type="evidence" value="ECO:0007669"/>
    <property type="project" value="InterPro"/>
</dbReference>
<name>A0A371JAS8_9FIRM</name>
<evidence type="ECO:0000256" key="6">
    <source>
        <dbReference type="PROSITE-ProRule" id="PRU00169"/>
    </source>
</evidence>
<evidence type="ECO:0000256" key="5">
    <source>
        <dbReference type="ARBA" id="ARBA00024867"/>
    </source>
</evidence>
<proteinExistence type="predicted"/>
<evidence type="ECO:0000256" key="3">
    <source>
        <dbReference type="ARBA" id="ARBA00023125"/>
    </source>
</evidence>
<dbReference type="InterPro" id="IPR018060">
    <property type="entry name" value="HTH_AraC"/>
</dbReference>
<dbReference type="InterPro" id="IPR009057">
    <property type="entry name" value="Homeodomain-like_sf"/>
</dbReference>
<keyword evidence="3" id="KW-0238">DNA-binding</keyword>
<dbReference type="InterPro" id="IPR018062">
    <property type="entry name" value="HTH_AraC-typ_CS"/>
</dbReference>
<dbReference type="EMBL" id="NOKA02000060">
    <property type="protein sequence ID" value="RDY29854.1"/>
    <property type="molecule type" value="Genomic_DNA"/>
</dbReference>
<gene>
    <name evidence="9" type="ORF">CG710_017665</name>
</gene>
<comment type="caution">
    <text evidence="9">The sequence shown here is derived from an EMBL/GenBank/DDBJ whole genome shotgun (WGS) entry which is preliminary data.</text>
</comment>
<keyword evidence="10" id="KW-1185">Reference proteome</keyword>
<accession>A0A371JAS8</accession>
<dbReference type="PROSITE" id="PS50110">
    <property type="entry name" value="RESPONSE_REGULATORY"/>
    <property type="match status" value="1"/>
</dbReference>
<dbReference type="SUPFAM" id="SSF46689">
    <property type="entry name" value="Homeodomain-like"/>
    <property type="match status" value="2"/>
</dbReference>
<dbReference type="CDD" id="cd17536">
    <property type="entry name" value="REC_YesN-like"/>
    <property type="match status" value="1"/>
</dbReference>
<sequence length="535" mass="63529">MRMNLLLVDDEEYVIESIKKNVKWSNTGIKEIYTSSTMQQAQDIMKMLPIDVIVSDIVMQEGSGFDFMTWVRQEQYEVQVIFLTSYAEFDYAKRAISLDSVDYLLKPIDFLKLTKALQLAVNKANQAKQLEAYKDESFHWKQNRSLLLESFWNELLNGKLVAENLLDEVQKRHLKYNGDERFLVAYLQLYDRNLKKEWDEKIIYFVLGNVLREMLVEYNIQLEAMALIKKQSYAIICKFIDVSNIDRKSNGVFDALAKWITKILKLDIWCGVGDWGDLNTVQESLTYIKRMRENSLSVWNRILYVTDYKLPEFAYQNPYQSVWEEMLRREQKQKLIDSMKIYLKELERNEMITRDILNKFRLDVLQMIYSWLDKQEIKAHLLFSTKESEKYYQNSLEGVMGAEQFAGYLIARAIEYKKYVNKTESVTEQLKQYIDKNYQQEIRRDELAELVYLNTDYMSRIFKKEAGVSISNYLLSKRVEEAKKLLSQSELPINSVSIYVGYSNFSYFTKMFRENTGYSPLEYRRKYKIETGAKE</sequence>
<evidence type="ECO:0000256" key="1">
    <source>
        <dbReference type="ARBA" id="ARBA00018672"/>
    </source>
</evidence>
<evidence type="ECO:0000313" key="9">
    <source>
        <dbReference type="EMBL" id="RDY29854.1"/>
    </source>
</evidence>